<dbReference type="AlphaFoldDB" id="A0A835SWW2"/>
<dbReference type="Proteomes" id="UP000650467">
    <property type="component" value="Unassembled WGS sequence"/>
</dbReference>
<evidence type="ECO:0000313" key="3">
    <source>
        <dbReference type="Proteomes" id="UP000650467"/>
    </source>
</evidence>
<evidence type="ECO:0000313" key="2">
    <source>
        <dbReference type="EMBL" id="KAG2434797.1"/>
    </source>
</evidence>
<proteinExistence type="predicted"/>
<sequence>MATKAIMEVAVDAALIGRYFGRVAAAATATRAAAAINMSTSAATRASSTGPVTEGDGPGVRIGSIPSAVGALNPATSTAASASSVRFMSMFGGHRATDPLTAEAISKYF</sequence>
<dbReference type="EMBL" id="JAEHOC010000016">
    <property type="protein sequence ID" value="KAG2434797.1"/>
    <property type="molecule type" value="Genomic_DNA"/>
</dbReference>
<keyword evidence="3" id="KW-1185">Reference proteome</keyword>
<feature type="compositionally biased region" description="Low complexity" evidence="1">
    <location>
        <begin position="40"/>
        <end position="49"/>
    </location>
</feature>
<feature type="region of interest" description="Disordered" evidence="1">
    <location>
        <begin position="40"/>
        <end position="60"/>
    </location>
</feature>
<accession>A0A835SWW2</accession>
<reference evidence="2" key="1">
    <citation type="journal article" date="2020" name="bioRxiv">
        <title>Comparative genomics of Chlamydomonas.</title>
        <authorList>
            <person name="Craig R.J."/>
            <person name="Hasan A.R."/>
            <person name="Ness R.W."/>
            <person name="Keightley P.D."/>
        </authorList>
    </citation>
    <scope>NUCLEOTIDE SEQUENCE</scope>
    <source>
        <strain evidence="2">SAG 7.73</strain>
    </source>
</reference>
<name>A0A835SWW2_CHLIN</name>
<organism evidence="2 3">
    <name type="scientific">Chlamydomonas incerta</name>
    <dbReference type="NCBI Taxonomy" id="51695"/>
    <lineage>
        <taxon>Eukaryota</taxon>
        <taxon>Viridiplantae</taxon>
        <taxon>Chlorophyta</taxon>
        <taxon>core chlorophytes</taxon>
        <taxon>Chlorophyceae</taxon>
        <taxon>CS clade</taxon>
        <taxon>Chlamydomonadales</taxon>
        <taxon>Chlamydomonadaceae</taxon>
        <taxon>Chlamydomonas</taxon>
    </lineage>
</organism>
<comment type="caution">
    <text evidence="2">The sequence shown here is derived from an EMBL/GenBank/DDBJ whole genome shotgun (WGS) entry which is preliminary data.</text>
</comment>
<protein>
    <submittedName>
        <fullName evidence="2">Uncharacterized protein</fullName>
    </submittedName>
</protein>
<evidence type="ECO:0000256" key="1">
    <source>
        <dbReference type="SAM" id="MobiDB-lite"/>
    </source>
</evidence>
<gene>
    <name evidence="2" type="ORF">HXX76_007682</name>
</gene>